<reference evidence="1" key="1">
    <citation type="submission" date="2020-08" db="EMBL/GenBank/DDBJ databases">
        <title>Multicomponent nature underlies the extraordinary mechanical properties of spider dragline silk.</title>
        <authorList>
            <person name="Kono N."/>
            <person name="Nakamura H."/>
            <person name="Mori M."/>
            <person name="Yoshida Y."/>
            <person name="Ohtoshi R."/>
            <person name="Malay A.D."/>
            <person name="Moran D.A.P."/>
            <person name="Tomita M."/>
            <person name="Numata K."/>
            <person name="Arakawa K."/>
        </authorList>
    </citation>
    <scope>NUCLEOTIDE SEQUENCE</scope>
</reference>
<evidence type="ECO:0000313" key="1">
    <source>
        <dbReference type="EMBL" id="GFT43507.1"/>
    </source>
</evidence>
<name>A0A8X6TRK5_NEPPI</name>
<sequence>MAPIDNEKILICNKNDQLKDVTPTVQSHVDFKVSVAQNFEHEQLSVMNDENMLSLINKTGSKISKSIPVVQSTMIYMICQALNHDAELNTLNKKTFSKRKNIKMKSKPIIPIVKTASIFLFCDGLGIEAKLDKVLD</sequence>
<comment type="caution">
    <text evidence="1">The sequence shown here is derived from an EMBL/GenBank/DDBJ whole genome shotgun (WGS) entry which is preliminary data.</text>
</comment>
<gene>
    <name evidence="1" type="ORF">NPIL_616221</name>
</gene>
<keyword evidence="2" id="KW-1185">Reference proteome</keyword>
<dbReference type="EMBL" id="BMAW01064136">
    <property type="protein sequence ID" value="GFT43507.1"/>
    <property type="molecule type" value="Genomic_DNA"/>
</dbReference>
<protein>
    <submittedName>
        <fullName evidence="1">Uncharacterized protein</fullName>
    </submittedName>
</protein>
<organism evidence="1 2">
    <name type="scientific">Nephila pilipes</name>
    <name type="common">Giant wood spider</name>
    <name type="synonym">Nephila maculata</name>
    <dbReference type="NCBI Taxonomy" id="299642"/>
    <lineage>
        <taxon>Eukaryota</taxon>
        <taxon>Metazoa</taxon>
        <taxon>Ecdysozoa</taxon>
        <taxon>Arthropoda</taxon>
        <taxon>Chelicerata</taxon>
        <taxon>Arachnida</taxon>
        <taxon>Araneae</taxon>
        <taxon>Araneomorphae</taxon>
        <taxon>Entelegynae</taxon>
        <taxon>Araneoidea</taxon>
        <taxon>Nephilidae</taxon>
        <taxon>Nephila</taxon>
    </lineage>
</organism>
<proteinExistence type="predicted"/>
<dbReference type="Proteomes" id="UP000887013">
    <property type="component" value="Unassembled WGS sequence"/>
</dbReference>
<accession>A0A8X6TRK5</accession>
<evidence type="ECO:0000313" key="2">
    <source>
        <dbReference type="Proteomes" id="UP000887013"/>
    </source>
</evidence>
<dbReference type="AlphaFoldDB" id="A0A8X6TRK5"/>